<protein>
    <submittedName>
        <fullName evidence="2">Uncharacterized protein</fullName>
    </submittedName>
</protein>
<dbReference type="Proteomes" id="UP000604825">
    <property type="component" value="Unassembled WGS sequence"/>
</dbReference>
<evidence type="ECO:0000256" key="1">
    <source>
        <dbReference type="SAM" id="MobiDB-lite"/>
    </source>
</evidence>
<name>A0A811Q6C3_9POAL</name>
<dbReference type="EMBL" id="CAJGYO010000009">
    <property type="protein sequence ID" value="CAD6252779.1"/>
    <property type="molecule type" value="Genomic_DNA"/>
</dbReference>
<sequence length="107" mass="11934">MRSSHRRPRSLDMSGHGAGTKAKAQQRCSSSHGFREYLELEFHNHIYHVQACSRAVLLDNRIFSTLSNVIQSVNVELGSMDFAPILPLLCILYDNFSAAALSIVPEC</sequence>
<dbReference type="AlphaFoldDB" id="A0A811Q6C3"/>
<feature type="region of interest" description="Disordered" evidence="1">
    <location>
        <begin position="1"/>
        <end position="29"/>
    </location>
</feature>
<proteinExistence type="predicted"/>
<reference evidence="2" key="1">
    <citation type="submission" date="2020-10" db="EMBL/GenBank/DDBJ databases">
        <authorList>
            <person name="Han B."/>
            <person name="Lu T."/>
            <person name="Zhao Q."/>
            <person name="Huang X."/>
            <person name="Zhao Y."/>
        </authorList>
    </citation>
    <scope>NUCLEOTIDE SEQUENCE</scope>
</reference>
<comment type="caution">
    <text evidence="2">The sequence shown here is derived from an EMBL/GenBank/DDBJ whole genome shotgun (WGS) entry which is preliminary data.</text>
</comment>
<evidence type="ECO:0000313" key="3">
    <source>
        <dbReference type="Proteomes" id="UP000604825"/>
    </source>
</evidence>
<keyword evidence="3" id="KW-1185">Reference proteome</keyword>
<organism evidence="2 3">
    <name type="scientific">Miscanthus lutarioriparius</name>
    <dbReference type="NCBI Taxonomy" id="422564"/>
    <lineage>
        <taxon>Eukaryota</taxon>
        <taxon>Viridiplantae</taxon>
        <taxon>Streptophyta</taxon>
        <taxon>Embryophyta</taxon>
        <taxon>Tracheophyta</taxon>
        <taxon>Spermatophyta</taxon>
        <taxon>Magnoliopsida</taxon>
        <taxon>Liliopsida</taxon>
        <taxon>Poales</taxon>
        <taxon>Poaceae</taxon>
        <taxon>PACMAD clade</taxon>
        <taxon>Panicoideae</taxon>
        <taxon>Andropogonodae</taxon>
        <taxon>Andropogoneae</taxon>
        <taxon>Saccharinae</taxon>
        <taxon>Miscanthus</taxon>
    </lineage>
</organism>
<evidence type="ECO:0000313" key="2">
    <source>
        <dbReference type="EMBL" id="CAD6252779.1"/>
    </source>
</evidence>
<gene>
    <name evidence="2" type="ORF">NCGR_LOCUS36426</name>
</gene>
<accession>A0A811Q6C3</accession>